<dbReference type="AlphaFoldDB" id="Q22SB1"/>
<dbReference type="InParanoid" id="Q22SB1"/>
<dbReference type="GeneID" id="7832662"/>
<proteinExistence type="predicted"/>
<keyword evidence="2" id="KW-1185">Reference proteome</keyword>
<organism evidence="1 2">
    <name type="scientific">Tetrahymena thermophila (strain SB210)</name>
    <dbReference type="NCBI Taxonomy" id="312017"/>
    <lineage>
        <taxon>Eukaryota</taxon>
        <taxon>Sar</taxon>
        <taxon>Alveolata</taxon>
        <taxon>Ciliophora</taxon>
        <taxon>Intramacronucleata</taxon>
        <taxon>Oligohymenophorea</taxon>
        <taxon>Hymenostomatida</taxon>
        <taxon>Tetrahymenina</taxon>
        <taxon>Tetrahymenidae</taxon>
        <taxon>Tetrahymena</taxon>
    </lineage>
</organism>
<evidence type="ECO:0000313" key="2">
    <source>
        <dbReference type="Proteomes" id="UP000009168"/>
    </source>
</evidence>
<reference evidence="2" key="1">
    <citation type="journal article" date="2006" name="PLoS Biol.">
        <title>Macronuclear genome sequence of the ciliate Tetrahymena thermophila, a model eukaryote.</title>
        <authorList>
            <person name="Eisen J.A."/>
            <person name="Coyne R.S."/>
            <person name="Wu M."/>
            <person name="Wu D."/>
            <person name="Thiagarajan M."/>
            <person name="Wortman J.R."/>
            <person name="Badger J.H."/>
            <person name="Ren Q."/>
            <person name="Amedeo P."/>
            <person name="Jones K.M."/>
            <person name="Tallon L.J."/>
            <person name="Delcher A.L."/>
            <person name="Salzberg S.L."/>
            <person name="Silva J.C."/>
            <person name="Haas B.J."/>
            <person name="Majoros W.H."/>
            <person name="Farzad M."/>
            <person name="Carlton J.M."/>
            <person name="Smith R.K. Jr."/>
            <person name="Garg J."/>
            <person name="Pearlman R.E."/>
            <person name="Karrer K.M."/>
            <person name="Sun L."/>
            <person name="Manning G."/>
            <person name="Elde N.C."/>
            <person name="Turkewitz A.P."/>
            <person name="Asai D.J."/>
            <person name="Wilkes D.E."/>
            <person name="Wang Y."/>
            <person name="Cai H."/>
            <person name="Collins K."/>
            <person name="Stewart B.A."/>
            <person name="Lee S.R."/>
            <person name="Wilamowska K."/>
            <person name="Weinberg Z."/>
            <person name="Ruzzo W.L."/>
            <person name="Wloga D."/>
            <person name="Gaertig J."/>
            <person name="Frankel J."/>
            <person name="Tsao C.-C."/>
            <person name="Gorovsky M.A."/>
            <person name="Keeling P.J."/>
            <person name="Waller R.F."/>
            <person name="Patron N.J."/>
            <person name="Cherry J.M."/>
            <person name="Stover N.A."/>
            <person name="Krieger C.J."/>
            <person name="del Toro C."/>
            <person name="Ryder H.F."/>
            <person name="Williamson S.C."/>
            <person name="Barbeau R.A."/>
            <person name="Hamilton E.P."/>
            <person name="Orias E."/>
        </authorList>
    </citation>
    <scope>NUCLEOTIDE SEQUENCE [LARGE SCALE GENOMIC DNA]</scope>
    <source>
        <strain evidence="2">SB210</strain>
    </source>
</reference>
<dbReference type="Proteomes" id="UP000009168">
    <property type="component" value="Unassembled WGS sequence"/>
</dbReference>
<accession>Q22SB1</accession>
<dbReference type="EMBL" id="GG662845">
    <property type="protein sequence ID" value="EAR87861.2"/>
    <property type="molecule type" value="Genomic_DNA"/>
</dbReference>
<gene>
    <name evidence="1" type="ORF">TTHERM_00006250</name>
</gene>
<dbReference type="HOGENOM" id="CLU_1975001_0_0_1"/>
<sequence length="144" mass="16661">MYQLQFQMPLIFAFNIRMSNSKIKTKEQSGQNYSQNSFNPNLENRASCLSKALFLWTNKVIKLGNSKSIKECDLFDLREEERLETFAGPIFLNLIVKNIADESSNQSLGYIYASLLFACFALKVFLQQHLTLLTNRITFQVIFN</sequence>
<protein>
    <submittedName>
        <fullName evidence="1">ABC transporter family protein, putative</fullName>
    </submittedName>
</protein>
<name>Q22SB1_TETTS</name>
<evidence type="ECO:0000313" key="1">
    <source>
        <dbReference type="EMBL" id="EAR87861.2"/>
    </source>
</evidence>
<dbReference type="RefSeq" id="XP_001008106.2">
    <property type="nucleotide sequence ID" value="XM_001008106.2"/>
</dbReference>
<dbReference type="KEGG" id="tet:TTHERM_00006250"/>